<accession>A0A4U9XIA9</accession>
<dbReference type="EMBL" id="CABEHT010000001">
    <property type="protein sequence ID" value="VTS12699.1"/>
    <property type="molecule type" value="Genomic_DNA"/>
</dbReference>
<dbReference type="Proteomes" id="UP000394068">
    <property type="component" value="Unassembled WGS sequence"/>
</dbReference>
<dbReference type="GO" id="GO:0016829">
    <property type="term" value="F:lyase activity"/>
    <property type="evidence" value="ECO:0007669"/>
    <property type="project" value="UniProtKB-KW"/>
</dbReference>
<comment type="subcellular location">
    <subcellularLocation>
        <location evidence="1">Periplasm</location>
    </subcellularLocation>
</comment>
<gene>
    <name evidence="7" type="ORF">NCTC5386_00532</name>
</gene>
<dbReference type="RefSeq" id="WP_077323400.1">
    <property type="nucleotide sequence ID" value="NZ_CABEHT010000001.1"/>
</dbReference>
<keyword evidence="3" id="KW-0574">Periplasm</keyword>
<keyword evidence="2" id="KW-0732">Signal</keyword>
<dbReference type="InterPro" id="IPR031680">
    <property type="entry name" value="Hepar_II_III_N"/>
</dbReference>
<feature type="domain" description="Heparin-sulfate lyase N-terminal" evidence="6">
    <location>
        <begin position="34"/>
        <end position="254"/>
    </location>
</feature>
<dbReference type="Gene3D" id="2.70.98.70">
    <property type="match status" value="1"/>
</dbReference>
<evidence type="ECO:0000313" key="8">
    <source>
        <dbReference type="Proteomes" id="UP000394068"/>
    </source>
</evidence>
<dbReference type="GO" id="GO:0042597">
    <property type="term" value="C:periplasmic space"/>
    <property type="evidence" value="ECO:0007669"/>
    <property type="project" value="UniProtKB-SubCell"/>
</dbReference>
<evidence type="ECO:0000256" key="2">
    <source>
        <dbReference type="ARBA" id="ARBA00022729"/>
    </source>
</evidence>
<dbReference type="SUPFAM" id="SSF48230">
    <property type="entry name" value="Chondroitin AC/alginate lyase"/>
    <property type="match status" value="1"/>
</dbReference>
<evidence type="ECO:0000256" key="3">
    <source>
        <dbReference type="ARBA" id="ARBA00022764"/>
    </source>
</evidence>
<organism evidence="7 8">
    <name type="scientific">Streptococcus pseudoporcinus</name>
    <dbReference type="NCBI Taxonomy" id="361101"/>
    <lineage>
        <taxon>Bacteria</taxon>
        <taxon>Bacillati</taxon>
        <taxon>Bacillota</taxon>
        <taxon>Bacilli</taxon>
        <taxon>Lactobacillales</taxon>
        <taxon>Streptococcaceae</taxon>
        <taxon>Streptococcus</taxon>
    </lineage>
</organism>
<dbReference type="Pfam" id="PF07940">
    <property type="entry name" value="Hepar_II_III_C"/>
    <property type="match status" value="1"/>
</dbReference>
<name>A0A4U9XIA9_9STRE</name>
<protein>
    <submittedName>
        <fullName evidence="7">Oligohyaluronate lyase</fullName>
        <ecNumber evidence="7">4.2.2.-</ecNumber>
    </submittedName>
</protein>
<reference evidence="7 8" key="1">
    <citation type="submission" date="2019-05" db="EMBL/GenBank/DDBJ databases">
        <authorList>
            <consortium name="Pathogen Informatics"/>
        </authorList>
    </citation>
    <scope>NUCLEOTIDE SEQUENCE [LARGE SCALE GENOMIC DNA]</scope>
    <source>
        <strain evidence="7 8">NCTC5386</strain>
    </source>
</reference>
<dbReference type="InterPro" id="IPR008929">
    <property type="entry name" value="Chondroitin_lyas"/>
</dbReference>
<evidence type="ECO:0000313" key="7">
    <source>
        <dbReference type="EMBL" id="VTS12699.1"/>
    </source>
</evidence>
<evidence type="ECO:0000259" key="6">
    <source>
        <dbReference type="Pfam" id="PF16889"/>
    </source>
</evidence>
<evidence type="ECO:0000259" key="5">
    <source>
        <dbReference type="Pfam" id="PF07940"/>
    </source>
</evidence>
<proteinExistence type="predicted"/>
<dbReference type="Gene3D" id="1.50.10.100">
    <property type="entry name" value="Chondroitin AC/alginate lyase"/>
    <property type="match status" value="1"/>
</dbReference>
<dbReference type="AlphaFoldDB" id="A0A4U9XIA9"/>
<dbReference type="PANTHER" id="PTHR39210">
    <property type="entry name" value="HEPARIN-SULFATE LYASE"/>
    <property type="match status" value="1"/>
</dbReference>
<dbReference type="Pfam" id="PF16889">
    <property type="entry name" value="Hepar_II_III_N"/>
    <property type="match status" value="1"/>
</dbReference>
<sequence length="635" mass="74651">MKNFNLNKQFNDIFQEFDYNYCRNYIIKHQNCEYQKRKQIADDVLNNTFVFKDNWDMEPCHTPVHLEEMIWDYIPFDDQEWVFMLNRHSFLNHLFLAGFMEQDSKYFDKIIFFIKDWISKNMPIISDNINSRSLDTGIRCITWYRIINHLDQLGYLKEDDKTEILIAVKNQLDCLYDNYIEKYSLSNWGIPQTVAILLWHHTYGCKTVSDQLVSFARKEIIDQVDLQILEDGTQYEQSVMYHVEVYKNLLELCLFVPSYNLVLNEKLLKMADYIYSITGSDGYQIALGDSDVTETRDILTTSAIFFDSKKFKNKAFSKVDIDSILLFGKRGIEQFTQIIPVNTEEFTNMYCNSGHICHEDKNRYLFFKCGPFGSSHSHSDQNSFTLYDKGKPIIIDPGRYTYTENKIRYFLKSQRSHSTCFISDEKEKHIKDSWSYFDYPEAHMFPVCQSEDFLLFEGQVFDTNSQHTRQILLLPDGNTLLFDFMTCQGENTLQIQFILDNNVTLKEGKLNQLKVISRQKLLSESTTISKRYNSIEESTKLVKRIAFKDSISDSTLFLNSNCYVIEHDIIQSGSGLKIEESFGYEISGNGNHYLVTILGKQLIHGNKLYDCNGIKFKGRVVVYDYNKQRYHRLKN</sequence>
<feature type="domain" description="Heparinase II/III-like C-terminal" evidence="5">
    <location>
        <begin position="357"/>
        <end position="509"/>
    </location>
</feature>
<evidence type="ECO:0000256" key="4">
    <source>
        <dbReference type="ARBA" id="ARBA00023239"/>
    </source>
</evidence>
<dbReference type="PANTHER" id="PTHR39210:SF1">
    <property type="entry name" value="HEPARIN-SULFATE LYASE"/>
    <property type="match status" value="1"/>
</dbReference>
<dbReference type="EC" id="4.2.2.-" evidence="7"/>
<keyword evidence="4 7" id="KW-0456">Lyase</keyword>
<evidence type="ECO:0000256" key="1">
    <source>
        <dbReference type="ARBA" id="ARBA00004418"/>
    </source>
</evidence>
<dbReference type="InterPro" id="IPR012480">
    <property type="entry name" value="Hepar_II_III_C"/>
</dbReference>